<evidence type="ECO:0000313" key="3">
    <source>
        <dbReference type="Proteomes" id="UP000239590"/>
    </source>
</evidence>
<evidence type="ECO:0000256" key="1">
    <source>
        <dbReference type="SAM" id="SignalP"/>
    </source>
</evidence>
<dbReference type="NCBIfam" id="TIGR03519">
    <property type="entry name" value="T9SS_PorP_fam"/>
    <property type="match status" value="1"/>
</dbReference>
<dbReference type="Pfam" id="PF11751">
    <property type="entry name" value="PorP_SprF"/>
    <property type="match status" value="1"/>
</dbReference>
<dbReference type="RefSeq" id="WP_104715920.1">
    <property type="nucleotide sequence ID" value="NZ_PTRA01000008.1"/>
</dbReference>
<dbReference type="Proteomes" id="UP000239590">
    <property type="component" value="Unassembled WGS sequence"/>
</dbReference>
<comment type="caution">
    <text evidence="2">The sequence shown here is derived from an EMBL/GenBank/DDBJ whole genome shotgun (WGS) entry which is preliminary data.</text>
</comment>
<feature type="signal peptide" evidence="1">
    <location>
        <begin position="1"/>
        <end position="20"/>
    </location>
</feature>
<dbReference type="AlphaFoldDB" id="A0A2S7IFF3"/>
<dbReference type="OrthoDB" id="1186563at2"/>
<gene>
    <name evidence="2" type="ORF">C5O19_24075</name>
</gene>
<dbReference type="EMBL" id="PTRA01000008">
    <property type="protein sequence ID" value="PQA53755.1"/>
    <property type="molecule type" value="Genomic_DNA"/>
</dbReference>
<reference evidence="3" key="1">
    <citation type="submission" date="2018-02" db="EMBL/GenBank/DDBJ databases">
        <title>Genome sequencing of Solimonas sp. HR-BB.</title>
        <authorList>
            <person name="Lee Y."/>
            <person name="Jeon C.O."/>
        </authorList>
    </citation>
    <scope>NUCLEOTIDE SEQUENCE [LARGE SCALE GENOMIC DNA]</scope>
    <source>
        <strain evidence="3">HR-U</strain>
    </source>
</reference>
<name>A0A2S7IFF3_9BACT</name>
<accession>A0A2S7IFF3</accession>
<keyword evidence="3" id="KW-1185">Reference proteome</keyword>
<evidence type="ECO:0000313" key="2">
    <source>
        <dbReference type="EMBL" id="PQA53755.1"/>
    </source>
</evidence>
<proteinExistence type="predicted"/>
<sequence>MIKHLLIVAVVLVSILQTQAQDPQLSQFYAAPLYLNPAFAGSALAPRATLNYRNQWPALNANYVTTIASVDTYLDKINSGVGLMVMNDAQFSNLRTLDVGLQYAYQARLSESVRLRAGIQASYVNRSVNYYNLVFNYDLNGTGGVTPIYNDPVADTGPRINYLDFSGGLLTYSDQFWAGISVHHLNRPNQSFSATPERLPMKISLQGGFKIPLMGWELGNGLGADMGRERSLSPAILYKKQGKFDQLDLGLYMTYDPLTLGVWYRGIPIKQYDRGLNNHDALVFLVGYRQDNFSIGYSYDATISTLSMASGGAHELSISYTLDALFDPKPYPRKRKRELACPKF</sequence>
<evidence type="ECO:0008006" key="4">
    <source>
        <dbReference type="Google" id="ProtNLM"/>
    </source>
</evidence>
<protein>
    <recommendedName>
        <fullName evidence="4">Type IX secretion system membrane protein PorP/SprF</fullName>
    </recommendedName>
</protein>
<organism evidence="2 3">
    <name type="scientific">Siphonobacter curvatus</name>
    <dbReference type="NCBI Taxonomy" id="2094562"/>
    <lineage>
        <taxon>Bacteria</taxon>
        <taxon>Pseudomonadati</taxon>
        <taxon>Bacteroidota</taxon>
        <taxon>Cytophagia</taxon>
        <taxon>Cytophagales</taxon>
        <taxon>Cytophagaceae</taxon>
        <taxon>Siphonobacter</taxon>
    </lineage>
</organism>
<feature type="chain" id="PRO_5015630387" description="Type IX secretion system membrane protein PorP/SprF" evidence="1">
    <location>
        <begin position="21"/>
        <end position="344"/>
    </location>
</feature>
<keyword evidence="1" id="KW-0732">Signal</keyword>
<dbReference type="InterPro" id="IPR019861">
    <property type="entry name" value="PorP/SprF_Bacteroidetes"/>
</dbReference>